<dbReference type="KEGG" id="mpsc:MPSYJ_04980"/>
<dbReference type="InterPro" id="IPR052924">
    <property type="entry name" value="OsmC/Ohr_hydroprdx_reductase"/>
</dbReference>
<evidence type="ECO:0000313" key="1">
    <source>
        <dbReference type="EMBL" id="BBX67037.1"/>
    </source>
</evidence>
<sequence>MQATSTVNGVDLDRLSATIESISAKPELARFQFRARNRWIDGGHSRTVIKDFYGAGEEDATRTEPFTVDTDEPAVLLGEDRAPNAGEYVLHALAACLTGTIAYHAAARGIALETLETTIRGDLDLQGFLGLDSDVRPGCERIEVTIKITGDFDDDQLAELAGLTRYSPVRDIVSNPVPVTIDVARA</sequence>
<dbReference type="PANTHER" id="PTHR35368">
    <property type="entry name" value="HYDROPEROXIDE REDUCTASE"/>
    <property type="match status" value="1"/>
</dbReference>
<dbReference type="Pfam" id="PF02566">
    <property type="entry name" value="OsmC"/>
    <property type="match status" value="1"/>
</dbReference>
<dbReference type="Proteomes" id="UP000466514">
    <property type="component" value="Chromosome"/>
</dbReference>
<reference evidence="1 2" key="1">
    <citation type="journal article" date="2019" name="Emerg. Microbes Infect.">
        <title>Comprehensive subspecies identification of 175 nontuberculous mycobacteria species based on 7547 genomic profiles.</title>
        <authorList>
            <person name="Matsumoto Y."/>
            <person name="Kinjo T."/>
            <person name="Motooka D."/>
            <person name="Nabeya D."/>
            <person name="Jung N."/>
            <person name="Uechi K."/>
            <person name="Horii T."/>
            <person name="Iida T."/>
            <person name="Fujita J."/>
            <person name="Nakamura S."/>
        </authorList>
    </citation>
    <scope>NUCLEOTIDE SEQUENCE [LARGE SCALE GENOMIC DNA]</scope>
    <source>
        <strain evidence="1 2">JCM 13323</strain>
    </source>
</reference>
<dbReference type="InterPro" id="IPR015946">
    <property type="entry name" value="KH_dom-like_a/b"/>
</dbReference>
<gene>
    <name evidence="1" type="ORF">MPSYJ_04980</name>
</gene>
<dbReference type="EMBL" id="AP022574">
    <property type="protein sequence ID" value="BBX67037.1"/>
    <property type="molecule type" value="Genomic_DNA"/>
</dbReference>
<dbReference type="Gene3D" id="3.30.300.20">
    <property type="match status" value="1"/>
</dbReference>
<keyword evidence="2" id="KW-1185">Reference proteome</keyword>
<protein>
    <submittedName>
        <fullName evidence="1">Osmotically inducible protein C</fullName>
    </submittedName>
</protein>
<proteinExistence type="predicted"/>
<dbReference type="InterPro" id="IPR003718">
    <property type="entry name" value="OsmC/Ohr_fam"/>
</dbReference>
<dbReference type="AlphaFoldDB" id="A0A7I7M589"/>
<dbReference type="PANTHER" id="PTHR35368:SF1">
    <property type="entry name" value="HYDROPEROXIDE REDUCTASE"/>
    <property type="match status" value="1"/>
</dbReference>
<name>A0A7I7M589_9MYCO</name>
<organism evidence="1 2">
    <name type="scientific">Mycolicibacterium psychrotolerans</name>
    <dbReference type="NCBI Taxonomy" id="216929"/>
    <lineage>
        <taxon>Bacteria</taxon>
        <taxon>Bacillati</taxon>
        <taxon>Actinomycetota</taxon>
        <taxon>Actinomycetes</taxon>
        <taxon>Mycobacteriales</taxon>
        <taxon>Mycobacteriaceae</taxon>
        <taxon>Mycolicibacterium</taxon>
    </lineage>
</organism>
<evidence type="ECO:0000313" key="2">
    <source>
        <dbReference type="Proteomes" id="UP000466514"/>
    </source>
</evidence>
<dbReference type="SUPFAM" id="SSF82784">
    <property type="entry name" value="OsmC-like"/>
    <property type="match status" value="1"/>
</dbReference>
<dbReference type="InterPro" id="IPR036102">
    <property type="entry name" value="OsmC/Ohrsf"/>
</dbReference>
<accession>A0A7I7M589</accession>
<dbReference type="RefSeq" id="WP_163720262.1">
    <property type="nucleotide sequence ID" value="NZ_AP022574.1"/>
</dbReference>